<dbReference type="Gene3D" id="3.40.50.1820">
    <property type="entry name" value="alpha/beta hydrolase"/>
    <property type="match status" value="1"/>
</dbReference>
<comment type="caution">
    <text evidence="3">The sequence shown here is derived from an EMBL/GenBank/DDBJ whole genome shotgun (WGS) entry which is preliminary data.</text>
</comment>
<evidence type="ECO:0000313" key="4">
    <source>
        <dbReference type="Proteomes" id="UP000248857"/>
    </source>
</evidence>
<reference evidence="3 4" key="1">
    <citation type="journal article" date="2018" name="Sci. Rep.">
        <title>A novel species of the marine cyanobacterium Acaryochloris with a unique pigment content and lifestyle.</title>
        <authorList>
            <person name="Partensky F."/>
            <person name="Six C."/>
            <person name="Ratin M."/>
            <person name="Garczarek L."/>
            <person name="Vaulot D."/>
            <person name="Probert I."/>
            <person name="Calteau A."/>
            <person name="Gourvil P."/>
            <person name="Marie D."/>
            <person name="Grebert T."/>
            <person name="Bouchier C."/>
            <person name="Le Panse S."/>
            <person name="Gachenot M."/>
            <person name="Rodriguez F."/>
            <person name="Garrido J.L."/>
        </authorList>
    </citation>
    <scope>NUCLEOTIDE SEQUENCE [LARGE SCALE GENOMIC DNA]</scope>
    <source>
        <strain evidence="3 4">RCC1774</strain>
    </source>
</reference>
<protein>
    <submittedName>
        <fullName evidence="3">Uncharacterized protein</fullName>
    </submittedName>
</protein>
<proteinExistence type="predicted"/>
<dbReference type="SUPFAM" id="SSF53474">
    <property type="entry name" value="alpha/beta-Hydrolases"/>
    <property type="match status" value="1"/>
</dbReference>
<dbReference type="AlphaFoldDB" id="A0A2W1JWX7"/>
<feature type="transmembrane region" description="Helical" evidence="2">
    <location>
        <begin position="438"/>
        <end position="456"/>
    </location>
</feature>
<dbReference type="OrthoDB" id="107212at2"/>
<dbReference type="InterPro" id="IPR029058">
    <property type="entry name" value="AB_hydrolase_fold"/>
</dbReference>
<accession>A0A2W1JWX7</accession>
<evidence type="ECO:0000256" key="1">
    <source>
        <dbReference type="SAM" id="MobiDB-lite"/>
    </source>
</evidence>
<keyword evidence="4" id="KW-1185">Reference proteome</keyword>
<dbReference type="EMBL" id="PQWO01000003">
    <property type="protein sequence ID" value="PZD74144.1"/>
    <property type="molecule type" value="Genomic_DNA"/>
</dbReference>
<evidence type="ECO:0000313" key="3">
    <source>
        <dbReference type="EMBL" id="PZD74144.1"/>
    </source>
</evidence>
<organism evidence="3 4">
    <name type="scientific">Acaryochloris thomasi RCC1774</name>
    <dbReference type="NCBI Taxonomy" id="1764569"/>
    <lineage>
        <taxon>Bacteria</taxon>
        <taxon>Bacillati</taxon>
        <taxon>Cyanobacteriota</taxon>
        <taxon>Cyanophyceae</taxon>
        <taxon>Acaryochloridales</taxon>
        <taxon>Acaryochloridaceae</taxon>
        <taxon>Acaryochloris</taxon>
        <taxon>Acaryochloris thomasi</taxon>
    </lineage>
</organism>
<gene>
    <name evidence="3" type="ORF">C1752_01152</name>
</gene>
<dbReference type="Proteomes" id="UP000248857">
    <property type="component" value="Unassembled WGS sequence"/>
</dbReference>
<keyword evidence="2" id="KW-0472">Membrane</keyword>
<evidence type="ECO:0000256" key="2">
    <source>
        <dbReference type="SAM" id="Phobius"/>
    </source>
</evidence>
<feature type="region of interest" description="Disordered" evidence="1">
    <location>
        <begin position="119"/>
        <end position="146"/>
    </location>
</feature>
<feature type="compositionally biased region" description="Polar residues" evidence="1">
    <location>
        <begin position="126"/>
        <end position="138"/>
    </location>
</feature>
<sequence>MTSSQSKPWPFSQQDGYRIYQSGHHKSGTFQRIYVPETATQPEAKLRPILYLHGFALCMPSFYETHLIELVKEGYIVFFPDFQRSDYPDTLPTDLLVTRAEDIQHFRHWLSIATQLPSQGDDRLSASETPSLYGNAPQQKEMPLGPGLQKPKVSDVRRVAWALVIIIGILKLLSWFRRDYGKNLIHLLSTVGISLFHFPTEWLANAISLPEAAWERLSQDFPHWATEKMEVHAFGHSLGGLMALSLPDGFKGRQDQRFFPQQIVTADPAPSTEMGIPGPAIWLLKLFNSPFTQKPVLISETGKSLNIPVVILHGGADNIVKPQQWVGQTGDTPSNYDAIASQEKAIYFSYSNPEPQPPLVAFHNQAVTSTQYYGDGLFKNFGGVKDGPNAYNYEYVWPGLNFIFTGQATPRTLLAKLLELRPRKFDIKPVPPEAPRSSWGWIIGLLLLAGIVYWGWPLVH</sequence>
<dbReference type="RefSeq" id="WP_110985138.1">
    <property type="nucleotide sequence ID" value="NZ_CAWNWM010000003.1"/>
</dbReference>
<name>A0A2W1JWX7_9CYAN</name>
<feature type="transmembrane region" description="Helical" evidence="2">
    <location>
        <begin position="159"/>
        <end position="176"/>
    </location>
</feature>
<keyword evidence="2" id="KW-0812">Transmembrane</keyword>
<keyword evidence="2" id="KW-1133">Transmembrane helix</keyword>